<keyword evidence="8" id="KW-1185">Reference proteome</keyword>
<dbReference type="Pfam" id="PF17866">
    <property type="entry name" value="AAA_lid_6"/>
    <property type="match status" value="1"/>
</dbReference>
<dbReference type="EMBL" id="JBGBPQ010000011">
    <property type="protein sequence ID" value="KAL1515626.1"/>
    <property type="molecule type" value="Genomic_DNA"/>
</dbReference>
<dbReference type="InterPro" id="IPR050773">
    <property type="entry name" value="CbxX/CfxQ_RuBisCO_ESX"/>
</dbReference>
<dbReference type="InterPro" id="IPR041627">
    <property type="entry name" value="AAA_lid_6"/>
</dbReference>
<evidence type="ECO:0000256" key="4">
    <source>
        <dbReference type="SAM" id="MobiDB-lite"/>
    </source>
</evidence>
<dbReference type="Gene3D" id="1.10.8.60">
    <property type="match status" value="1"/>
</dbReference>
<evidence type="ECO:0000259" key="6">
    <source>
        <dbReference type="Pfam" id="PF17866"/>
    </source>
</evidence>
<dbReference type="PRINTS" id="PR00819">
    <property type="entry name" value="CBXCFQXSUPER"/>
</dbReference>
<evidence type="ECO:0008006" key="9">
    <source>
        <dbReference type="Google" id="ProtNLM"/>
    </source>
</evidence>
<comment type="caution">
    <text evidence="7">The sequence shown here is derived from an EMBL/GenBank/DDBJ whole genome shotgun (WGS) entry which is preliminary data.</text>
</comment>
<organism evidence="7 8">
    <name type="scientific">Prymnesium parvum</name>
    <name type="common">Toxic golden alga</name>
    <dbReference type="NCBI Taxonomy" id="97485"/>
    <lineage>
        <taxon>Eukaryota</taxon>
        <taxon>Haptista</taxon>
        <taxon>Haptophyta</taxon>
        <taxon>Prymnesiophyceae</taxon>
        <taxon>Prymnesiales</taxon>
        <taxon>Prymnesiaceae</taxon>
        <taxon>Prymnesium</taxon>
    </lineage>
</organism>
<evidence type="ECO:0000256" key="2">
    <source>
        <dbReference type="ARBA" id="ARBA00022741"/>
    </source>
</evidence>
<dbReference type="CDD" id="cd00009">
    <property type="entry name" value="AAA"/>
    <property type="match status" value="1"/>
</dbReference>
<dbReference type="AlphaFoldDB" id="A0AB34JAK7"/>
<keyword evidence="2" id="KW-0547">Nucleotide-binding</keyword>
<evidence type="ECO:0000259" key="5">
    <source>
        <dbReference type="Pfam" id="PF00004"/>
    </source>
</evidence>
<evidence type="ECO:0000256" key="3">
    <source>
        <dbReference type="ARBA" id="ARBA00022840"/>
    </source>
</evidence>
<sequence>MGWWLGSGRRARVGEIHASAAPATPVQDSAKRPPAPVSATLDLDGAQGIASPQLVSQVLLVVIALLLALRFWSPRTHTARRLRMRARSLLHKVREPRRPPHVDFAAARESLKLRFGRMVGLDDVKAHMSSLLDTLEIDHRRRLARSGGYVADRGCMHMVFLGCPGTGKTAVAHIVGTLMREMGVLRRGHLVVAKKADLLGRYSNHVARNTSAVVKSALGGVLLVDEAYALLQGEPELGRECISVLVDLAYTHRDDLVVILAGYTNSMSKLFSANAGLPSRFPNKFAFPDYSVDELLQIGQLKLEELGFSLRDDEALDALRQMVMHVTCELPCGNARSVENRIAAAISAQSSRLLSQGTPVEPAKLFELVAADFIYATAVCNRAASVQSCITRTETSVSGSSDHALDFMHNY</sequence>
<reference evidence="7 8" key="1">
    <citation type="journal article" date="2024" name="Science">
        <title>Giant polyketide synthase enzymes in the biosynthesis of giant marine polyether toxins.</title>
        <authorList>
            <person name="Fallon T.R."/>
            <person name="Shende V.V."/>
            <person name="Wierzbicki I.H."/>
            <person name="Pendleton A.L."/>
            <person name="Watervoot N.F."/>
            <person name="Auber R.P."/>
            <person name="Gonzalez D.J."/>
            <person name="Wisecaver J.H."/>
            <person name="Moore B.S."/>
        </authorList>
    </citation>
    <scope>NUCLEOTIDE SEQUENCE [LARGE SCALE GENOMIC DNA]</scope>
    <source>
        <strain evidence="7 8">12B1</strain>
    </source>
</reference>
<accession>A0AB34JAK7</accession>
<dbReference type="SUPFAM" id="SSF52540">
    <property type="entry name" value="P-loop containing nucleoside triphosphate hydrolases"/>
    <property type="match status" value="1"/>
</dbReference>
<proteinExistence type="inferred from homology"/>
<feature type="domain" description="ATPase AAA-type core" evidence="5">
    <location>
        <begin position="158"/>
        <end position="288"/>
    </location>
</feature>
<evidence type="ECO:0000313" key="7">
    <source>
        <dbReference type="EMBL" id="KAL1515626.1"/>
    </source>
</evidence>
<dbReference type="InterPro" id="IPR000641">
    <property type="entry name" value="CbxX/CfxQ"/>
</dbReference>
<keyword evidence="3" id="KW-0067">ATP-binding</keyword>
<dbReference type="FunFam" id="3.40.50.300:FF:000216">
    <property type="entry name" value="Type VII secretion ATPase EccA"/>
    <property type="match status" value="1"/>
</dbReference>
<dbReference type="Pfam" id="PF00004">
    <property type="entry name" value="AAA"/>
    <property type="match status" value="1"/>
</dbReference>
<comment type="similarity">
    <text evidence="1">Belongs to the CbxX/CfxQ family.</text>
</comment>
<dbReference type="GO" id="GO:0005524">
    <property type="term" value="F:ATP binding"/>
    <property type="evidence" value="ECO:0007669"/>
    <property type="project" value="UniProtKB-KW"/>
</dbReference>
<name>A0AB34JAK7_PRYPA</name>
<protein>
    <recommendedName>
        <fullName evidence="9">AAA+ ATPase domain-containing protein</fullName>
    </recommendedName>
</protein>
<dbReference type="Gene3D" id="3.40.50.300">
    <property type="entry name" value="P-loop containing nucleotide triphosphate hydrolases"/>
    <property type="match status" value="1"/>
</dbReference>
<gene>
    <name evidence="7" type="ORF">AB1Y20_002245</name>
</gene>
<evidence type="ECO:0000313" key="8">
    <source>
        <dbReference type="Proteomes" id="UP001515480"/>
    </source>
</evidence>
<dbReference type="InterPro" id="IPR027417">
    <property type="entry name" value="P-loop_NTPase"/>
</dbReference>
<dbReference type="PANTHER" id="PTHR43392:SF2">
    <property type="entry name" value="AAA-TYPE ATPASE FAMILY PROTEIN _ ANKYRIN REPEAT FAMILY PROTEIN"/>
    <property type="match status" value="1"/>
</dbReference>
<feature type="region of interest" description="Disordered" evidence="4">
    <location>
        <begin position="18"/>
        <end position="38"/>
    </location>
</feature>
<dbReference type="InterPro" id="IPR003959">
    <property type="entry name" value="ATPase_AAA_core"/>
</dbReference>
<dbReference type="PANTHER" id="PTHR43392">
    <property type="entry name" value="AAA-TYPE ATPASE FAMILY PROTEIN / ANKYRIN REPEAT FAMILY PROTEIN"/>
    <property type="match status" value="1"/>
</dbReference>
<evidence type="ECO:0000256" key="1">
    <source>
        <dbReference type="ARBA" id="ARBA00010378"/>
    </source>
</evidence>
<feature type="domain" description="CbbX AAA lid" evidence="6">
    <location>
        <begin position="313"/>
        <end position="373"/>
    </location>
</feature>
<dbReference type="Proteomes" id="UP001515480">
    <property type="component" value="Unassembled WGS sequence"/>
</dbReference>
<dbReference type="GO" id="GO:0016887">
    <property type="term" value="F:ATP hydrolysis activity"/>
    <property type="evidence" value="ECO:0007669"/>
    <property type="project" value="InterPro"/>
</dbReference>